<keyword evidence="2" id="KW-0433">Leucine-rich repeat</keyword>
<dbReference type="Gene3D" id="3.80.10.10">
    <property type="entry name" value="Ribonuclease Inhibitor"/>
    <property type="match status" value="1"/>
</dbReference>
<gene>
    <name evidence="5" type="ORF">QTG54_015569</name>
</gene>
<dbReference type="InterPro" id="IPR032675">
    <property type="entry name" value="LRR_dom_sf"/>
</dbReference>
<reference evidence="5" key="1">
    <citation type="submission" date="2023-06" db="EMBL/GenBank/DDBJ databases">
        <title>Survivors Of The Sea: Transcriptome response of Skeletonema marinoi to long-term dormancy.</title>
        <authorList>
            <person name="Pinder M.I.M."/>
            <person name="Kourtchenko O."/>
            <person name="Robertson E.K."/>
            <person name="Larsson T."/>
            <person name="Maumus F."/>
            <person name="Osuna-Cruz C.M."/>
            <person name="Vancaester E."/>
            <person name="Stenow R."/>
            <person name="Vandepoele K."/>
            <person name="Ploug H."/>
            <person name="Bruchert V."/>
            <person name="Godhe A."/>
            <person name="Topel M."/>
        </authorList>
    </citation>
    <scope>NUCLEOTIDE SEQUENCE</scope>
    <source>
        <strain evidence="5">R05AC</strain>
    </source>
</reference>
<dbReference type="GO" id="GO:0005096">
    <property type="term" value="F:GTPase activator activity"/>
    <property type="evidence" value="ECO:0007669"/>
    <property type="project" value="UniProtKB-KW"/>
</dbReference>
<dbReference type="GO" id="GO:0006913">
    <property type="term" value="P:nucleocytoplasmic transport"/>
    <property type="evidence" value="ECO:0007669"/>
    <property type="project" value="TreeGrafter"/>
</dbReference>
<keyword evidence="3" id="KW-0677">Repeat</keyword>
<dbReference type="GO" id="GO:0048471">
    <property type="term" value="C:perinuclear region of cytoplasm"/>
    <property type="evidence" value="ECO:0007669"/>
    <property type="project" value="TreeGrafter"/>
</dbReference>
<dbReference type="GO" id="GO:0031267">
    <property type="term" value="F:small GTPase binding"/>
    <property type="evidence" value="ECO:0007669"/>
    <property type="project" value="TreeGrafter"/>
</dbReference>
<dbReference type="EMBL" id="JATAAI010000045">
    <property type="protein sequence ID" value="KAK1733714.1"/>
    <property type="molecule type" value="Genomic_DNA"/>
</dbReference>
<keyword evidence="6" id="KW-1185">Reference proteome</keyword>
<dbReference type="InterPro" id="IPR001611">
    <property type="entry name" value="Leu-rich_rpt"/>
</dbReference>
<proteinExistence type="predicted"/>
<organism evidence="5 6">
    <name type="scientific">Skeletonema marinoi</name>
    <dbReference type="NCBI Taxonomy" id="267567"/>
    <lineage>
        <taxon>Eukaryota</taxon>
        <taxon>Sar</taxon>
        <taxon>Stramenopiles</taxon>
        <taxon>Ochrophyta</taxon>
        <taxon>Bacillariophyta</taxon>
        <taxon>Coscinodiscophyceae</taxon>
        <taxon>Thalassiosirophycidae</taxon>
        <taxon>Thalassiosirales</taxon>
        <taxon>Skeletonemataceae</taxon>
        <taxon>Skeletonema</taxon>
        <taxon>Skeletonema marinoi-dohrnii complex</taxon>
    </lineage>
</organism>
<dbReference type="GO" id="GO:0005634">
    <property type="term" value="C:nucleus"/>
    <property type="evidence" value="ECO:0007669"/>
    <property type="project" value="TreeGrafter"/>
</dbReference>
<name>A0AAD8XU98_9STRA</name>
<evidence type="ECO:0000256" key="4">
    <source>
        <dbReference type="SAM" id="Coils"/>
    </source>
</evidence>
<dbReference type="GO" id="GO:0005829">
    <property type="term" value="C:cytosol"/>
    <property type="evidence" value="ECO:0007669"/>
    <property type="project" value="TreeGrafter"/>
</dbReference>
<evidence type="ECO:0000256" key="2">
    <source>
        <dbReference type="ARBA" id="ARBA00022614"/>
    </source>
</evidence>
<evidence type="ECO:0000256" key="1">
    <source>
        <dbReference type="ARBA" id="ARBA00022468"/>
    </source>
</evidence>
<sequence>MDLEHLTLQRCDINDEGLQALTEGAVTHCKDLNLSGNDSITASGLRYLSTSLQSDTCHLESLLIGSINLRDDGAEVLARGLIGNQFLKCLHLCQVTPFTPAGWNAFITALCDTSSVNNTYLSNHTFHEFYMSNYEEGFDIDESVVLYLQLNKEHPEHAARCKILMNHAHLNMAPLLQWELKFLPLAVGWFERAKPCVTLSIQEKFPNPRRRVLDESEEVFQSRILTSVYEFVRGMPKKVLERRDELALAAAYDEKIAMVGDESNRILRILKKRLREDVEERDRKITKLEEENKRLRGIVDSVRNSLED</sequence>
<protein>
    <submittedName>
        <fullName evidence="5">Uncharacterized protein</fullName>
    </submittedName>
</protein>
<dbReference type="SUPFAM" id="SSF52047">
    <property type="entry name" value="RNI-like"/>
    <property type="match status" value="1"/>
</dbReference>
<evidence type="ECO:0000256" key="3">
    <source>
        <dbReference type="ARBA" id="ARBA00022737"/>
    </source>
</evidence>
<dbReference type="InterPro" id="IPR027038">
    <property type="entry name" value="RanGap"/>
</dbReference>
<dbReference type="Pfam" id="PF13516">
    <property type="entry name" value="LRR_6"/>
    <property type="match status" value="2"/>
</dbReference>
<keyword evidence="1" id="KW-0343">GTPase activation</keyword>
<comment type="caution">
    <text evidence="5">The sequence shown here is derived from an EMBL/GenBank/DDBJ whole genome shotgun (WGS) entry which is preliminary data.</text>
</comment>
<dbReference type="Proteomes" id="UP001224775">
    <property type="component" value="Unassembled WGS sequence"/>
</dbReference>
<evidence type="ECO:0000313" key="5">
    <source>
        <dbReference type="EMBL" id="KAK1733714.1"/>
    </source>
</evidence>
<accession>A0AAD8XU98</accession>
<evidence type="ECO:0000313" key="6">
    <source>
        <dbReference type="Proteomes" id="UP001224775"/>
    </source>
</evidence>
<dbReference type="AlphaFoldDB" id="A0AAD8XU98"/>
<feature type="coiled-coil region" evidence="4">
    <location>
        <begin position="271"/>
        <end position="305"/>
    </location>
</feature>
<dbReference type="PANTHER" id="PTHR24113">
    <property type="entry name" value="RAN GTPASE-ACTIVATING PROTEIN 1"/>
    <property type="match status" value="1"/>
</dbReference>
<dbReference type="PANTHER" id="PTHR24113:SF12">
    <property type="entry name" value="RAN GTPASE-ACTIVATING PROTEIN 1"/>
    <property type="match status" value="1"/>
</dbReference>
<keyword evidence="4" id="KW-0175">Coiled coil</keyword>